<keyword evidence="3 6" id="KW-1133">Transmembrane helix</keyword>
<keyword evidence="2 6" id="KW-0812">Transmembrane</keyword>
<evidence type="ECO:0000256" key="4">
    <source>
        <dbReference type="ARBA" id="ARBA00023136"/>
    </source>
</evidence>
<feature type="transmembrane region" description="Helical" evidence="6">
    <location>
        <begin position="6"/>
        <end position="23"/>
    </location>
</feature>
<gene>
    <name evidence="8" type="ORF">POBO1169_LOCUS2672</name>
</gene>
<comment type="subcellular location">
    <subcellularLocation>
        <location evidence="1">Membrane</location>
        <topology evidence="1">Multi-pass membrane protein</topology>
    </subcellularLocation>
</comment>
<sequence length="527" mass="58605">MFFISWYYALFAFVLAFLLYKFIQRQLGKSDGELLSADAEGKRADWSSGIRFAQARKSLLALQEHDFQFKYWRPFVLFLCTLSEEDGEYIPQKGMINLISQLMKRGKGIAFVAGAIPGAFNKQNMTTAAAAKKKMEGILRDRQVDGFPEVIVSNTIAEGHVFMIQGKGFGVLRPNTVMMGFPSPEKLAAMSDAAKQDYVRTWKAAATANKTLMLCKGTRDFPDSSQRIQGNVDVWWVFDILPARGMLLIIPYLLMQHKVWKDCLLRLFVVTGYGENVQQLQRTLEDMLMAAGLQASVHVIQMDAKDAPRYTFANAAQCANAAQSGSGAIDEQSEHTSPPAQPMSEMAKTSSSISGLTQYLSTVSLNIEENSLGVTEERVTEERVSEYEPEPSSMLTANPAYEPSPEGDEPEEAQDAHVVSHHASGEDTPTKRKPRTSFGLKKKKDSPKEINRRGSLSFLSCDKYGSRLTEAFYKWSGSSALTLIALPRQHMSQNSTEYLESISVLIADLPSVIMIQECGNEKVQLYA</sequence>
<dbReference type="GO" id="GO:0006884">
    <property type="term" value="P:cell volume homeostasis"/>
    <property type="evidence" value="ECO:0007669"/>
    <property type="project" value="TreeGrafter"/>
</dbReference>
<feature type="domain" description="SLC12A transporter C-terminal" evidence="7">
    <location>
        <begin position="225"/>
        <end position="309"/>
    </location>
</feature>
<evidence type="ECO:0000259" key="7">
    <source>
        <dbReference type="Pfam" id="PF03522"/>
    </source>
</evidence>
<dbReference type="PANTHER" id="PTHR11827">
    <property type="entry name" value="SOLUTE CARRIER FAMILY 12, CATION COTRANSPORTERS"/>
    <property type="match status" value="1"/>
</dbReference>
<dbReference type="GO" id="GO:0055075">
    <property type="term" value="P:potassium ion homeostasis"/>
    <property type="evidence" value="ECO:0007669"/>
    <property type="project" value="TreeGrafter"/>
</dbReference>
<feature type="region of interest" description="Disordered" evidence="5">
    <location>
        <begin position="323"/>
        <end position="352"/>
    </location>
</feature>
<keyword evidence="4 6" id="KW-0472">Membrane</keyword>
<dbReference type="InterPro" id="IPR004842">
    <property type="entry name" value="SLC12A_fam"/>
</dbReference>
<accession>A0A7S0QQ07</accession>
<evidence type="ECO:0000313" key="8">
    <source>
        <dbReference type="EMBL" id="CAD8652816.1"/>
    </source>
</evidence>
<organism evidence="8">
    <name type="scientific">Pyramimonas obovata</name>
    <dbReference type="NCBI Taxonomy" id="1411642"/>
    <lineage>
        <taxon>Eukaryota</taxon>
        <taxon>Viridiplantae</taxon>
        <taxon>Chlorophyta</taxon>
        <taxon>Pyramimonadophyceae</taxon>
        <taxon>Pyramimonadales</taxon>
        <taxon>Pyramimonadaceae</taxon>
        <taxon>Pyramimonas</taxon>
        <taxon>Pyramimonas incertae sedis</taxon>
    </lineage>
</organism>
<name>A0A7S0QQ07_9CHLO</name>
<evidence type="ECO:0000256" key="2">
    <source>
        <dbReference type="ARBA" id="ARBA00022692"/>
    </source>
</evidence>
<evidence type="ECO:0000256" key="5">
    <source>
        <dbReference type="SAM" id="MobiDB-lite"/>
    </source>
</evidence>
<evidence type="ECO:0000256" key="6">
    <source>
        <dbReference type="SAM" id="Phobius"/>
    </source>
</evidence>
<dbReference type="GO" id="GO:0015379">
    <property type="term" value="F:potassium:chloride symporter activity"/>
    <property type="evidence" value="ECO:0007669"/>
    <property type="project" value="TreeGrafter"/>
</dbReference>
<reference evidence="8" key="1">
    <citation type="submission" date="2021-01" db="EMBL/GenBank/DDBJ databases">
        <authorList>
            <person name="Corre E."/>
            <person name="Pelletier E."/>
            <person name="Niang G."/>
            <person name="Scheremetjew M."/>
            <person name="Finn R."/>
            <person name="Kale V."/>
            <person name="Holt S."/>
            <person name="Cochrane G."/>
            <person name="Meng A."/>
            <person name="Brown T."/>
            <person name="Cohen L."/>
        </authorList>
    </citation>
    <scope>NUCLEOTIDE SEQUENCE</scope>
    <source>
        <strain evidence="8">CCMP722</strain>
    </source>
</reference>
<dbReference type="GO" id="GO:0055064">
    <property type="term" value="P:chloride ion homeostasis"/>
    <property type="evidence" value="ECO:0007669"/>
    <property type="project" value="TreeGrafter"/>
</dbReference>
<dbReference type="GO" id="GO:1990573">
    <property type="term" value="P:potassium ion import across plasma membrane"/>
    <property type="evidence" value="ECO:0007669"/>
    <property type="project" value="TreeGrafter"/>
</dbReference>
<dbReference type="PANTHER" id="PTHR11827:SF73">
    <property type="entry name" value="KAZACHOC, ISOFORM G"/>
    <property type="match status" value="1"/>
</dbReference>
<dbReference type="InterPro" id="IPR018491">
    <property type="entry name" value="SLC12_C"/>
</dbReference>
<dbReference type="EMBL" id="HBFA01005223">
    <property type="protein sequence ID" value="CAD8652816.1"/>
    <property type="molecule type" value="Transcribed_RNA"/>
</dbReference>
<evidence type="ECO:0000256" key="3">
    <source>
        <dbReference type="ARBA" id="ARBA00022989"/>
    </source>
</evidence>
<dbReference type="GO" id="GO:0005886">
    <property type="term" value="C:plasma membrane"/>
    <property type="evidence" value="ECO:0007669"/>
    <property type="project" value="TreeGrafter"/>
</dbReference>
<protein>
    <recommendedName>
        <fullName evidence="7">SLC12A transporter C-terminal domain-containing protein</fullName>
    </recommendedName>
</protein>
<evidence type="ECO:0000256" key="1">
    <source>
        <dbReference type="ARBA" id="ARBA00004141"/>
    </source>
</evidence>
<feature type="region of interest" description="Disordered" evidence="5">
    <location>
        <begin position="372"/>
        <end position="449"/>
    </location>
</feature>
<dbReference type="AlphaFoldDB" id="A0A7S0QQ07"/>
<feature type="compositionally biased region" description="Basic residues" evidence="5">
    <location>
        <begin position="431"/>
        <end position="445"/>
    </location>
</feature>
<proteinExistence type="predicted"/>
<dbReference type="Pfam" id="PF03522">
    <property type="entry name" value="SLC12"/>
    <property type="match status" value="2"/>
</dbReference>
<feature type="compositionally biased region" description="Basic and acidic residues" evidence="5">
    <location>
        <begin position="375"/>
        <end position="386"/>
    </location>
</feature>
<feature type="domain" description="SLC12A transporter C-terminal" evidence="7">
    <location>
        <begin position="111"/>
        <end position="183"/>
    </location>
</feature>